<evidence type="ECO:0000313" key="1">
    <source>
        <dbReference type="EMBL" id="KKL24596.1"/>
    </source>
</evidence>
<dbReference type="AlphaFoldDB" id="A0A0F9E3V6"/>
<name>A0A0F9E3V6_9ZZZZ</name>
<accession>A0A0F9E3V6</accession>
<feature type="non-terminal residue" evidence="1">
    <location>
        <position position="57"/>
    </location>
</feature>
<sequence>MGRKIRIDIPEEILPIVTFETNRSGELRTYLVRDLLSNAIVASESGTVDEKDVLLYA</sequence>
<organism evidence="1">
    <name type="scientific">marine sediment metagenome</name>
    <dbReference type="NCBI Taxonomy" id="412755"/>
    <lineage>
        <taxon>unclassified sequences</taxon>
        <taxon>metagenomes</taxon>
        <taxon>ecological metagenomes</taxon>
    </lineage>
</organism>
<gene>
    <name evidence="1" type="ORF">LCGC14_2413770</name>
</gene>
<dbReference type="EMBL" id="LAZR01036533">
    <property type="protein sequence ID" value="KKL24596.1"/>
    <property type="molecule type" value="Genomic_DNA"/>
</dbReference>
<reference evidence="1" key="1">
    <citation type="journal article" date="2015" name="Nature">
        <title>Complex archaea that bridge the gap between prokaryotes and eukaryotes.</title>
        <authorList>
            <person name="Spang A."/>
            <person name="Saw J.H."/>
            <person name="Jorgensen S.L."/>
            <person name="Zaremba-Niedzwiedzka K."/>
            <person name="Martijn J."/>
            <person name="Lind A.E."/>
            <person name="van Eijk R."/>
            <person name="Schleper C."/>
            <person name="Guy L."/>
            <person name="Ettema T.J."/>
        </authorList>
    </citation>
    <scope>NUCLEOTIDE SEQUENCE</scope>
</reference>
<comment type="caution">
    <text evidence="1">The sequence shown here is derived from an EMBL/GenBank/DDBJ whole genome shotgun (WGS) entry which is preliminary data.</text>
</comment>
<protein>
    <submittedName>
        <fullName evidence="1">Uncharacterized protein</fullName>
    </submittedName>
</protein>
<proteinExistence type="predicted"/>